<dbReference type="EMBL" id="JBGMEF010000014">
    <property type="protein sequence ID" value="MFO3666701.1"/>
    <property type="molecule type" value="Genomic_DNA"/>
</dbReference>
<comment type="caution">
    <text evidence="5">The sequence shown here is derived from an EMBL/GenBank/DDBJ whole genome shotgun (WGS) entry which is preliminary data.</text>
</comment>
<evidence type="ECO:0000256" key="2">
    <source>
        <dbReference type="ARBA" id="ARBA00023295"/>
    </source>
</evidence>
<name>A0ABW9MBK1_9FIRM</name>
<proteinExistence type="inferred from homology"/>
<feature type="active site" description="Proton donor" evidence="3">
    <location>
        <position position="120"/>
    </location>
</feature>
<sequence length="431" mass="51052">MLEKRGVIEGFYGIPWSFEDRLSMIEFLSDIGMNRYIYAPKDDPYHNIKWREAYPDEKLAELSKLASLAKEKSVDFIWAIHPGQNLIKFDDYDAEIKKLFAKYDRLHEAGVTSFALCMDDIDRDLAYEQRDFHLRLVKDILAHLENFENKELLFVHPWYNSAWIDQKGEEYFNLLRGLDNLSIMWTGYDVVVPIIKASNDKFIDLFGKEADIWLNWPVNDYLRDQIFMEIFEFFDSRDVNYKSILSNPMNQAELSKISIYQIEDFAKDPKAYDPLKSFKAALSYVDNKVAEDLYIISDSFFGSGVYDRFTERKYQEDGEILKAYQDNDYKRLEALIDKKLGAIDSYFKNYTNEKLYEEVKEFFKSLSYLLKAVKALLDGNLEKAKDLYKKTEDCKVEIYTEFTQDRLEQRQVKTSRVLEKIYEDLRLGYDQ</sequence>
<dbReference type="SUPFAM" id="SSF51445">
    <property type="entry name" value="(Trans)glycosidases"/>
    <property type="match status" value="1"/>
</dbReference>
<reference evidence="5 6" key="1">
    <citation type="journal article" date="2025" name="Anaerobe">
        <title>Description of Anaerococcus kampingiae sp. nov., Anaerococcus groningensis sp. nov., Anaerococcus martiniensis sp. nov., and Anaerococcus cruorum sp. nov., isolated from human clinical specimens.</title>
        <authorList>
            <person name="Boiten K.E."/>
            <person name="Meijer J."/>
            <person name="van Wezel E.M."/>
            <person name="Veloo A.C.M."/>
        </authorList>
    </citation>
    <scope>NUCLEOTIDE SEQUENCE [LARGE SCALE GENOMIC DNA]</scope>
    <source>
        <strain evidence="5 6">ENR0874</strain>
    </source>
</reference>
<evidence type="ECO:0000256" key="1">
    <source>
        <dbReference type="ARBA" id="ARBA00022801"/>
    </source>
</evidence>
<dbReference type="PROSITE" id="PS52009">
    <property type="entry name" value="GH84"/>
    <property type="match status" value="1"/>
</dbReference>
<keyword evidence="1 3" id="KW-0378">Hydrolase</keyword>
<evidence type="ECO:0000313" key="5">
    <source>
        <dbReference type="EMBL" id="MFO3666701.1"/>
    </source>
</evidence>
<organism evidence="5 6">
    <name type="scientific">Anaerococcus kampingae</name>
    <dbReference type="NCBI Taxonomy" id="3115614"/>
    <lineage>
        <taxon>Bacteria</taxon>
        <taxon>Bacillati</taxon>
        <taxon>Bacillota</taxon>
        <taxon>Tissierellia</taxon>
        <taxon>Tissierellales</taxon>
        <taxon>Peptoniphilaceae</taxon>
        <taxon>Anaerococcus</taxon>
    </lineage>
</organism>
<keyword evidence="6" id="KW-1185">Reference proteome</keyword>
<dbReference type="Proteomes" id="UP001637994">
    <property type="component" value="Unassembled WGS sequence"/>
</dbReference>
<evidence type="ECO:0000313" key="6">
    <source>
        <dbReference type="Proteomes" id="UP001637994"/>
    </source>
</evidence>
<evidence type="ECO:0000259" key="4">
    <source>
        <dbReference type="PROSITE" id="PS52009"/>
    </source>
</evidence>
<comment type="similarity">
    <text evidence="3">Belongs to the glycosyl hydrolase 84 family.</text>
</comment>
<evidence type="ECO:0000256" key="3">
    <source>
        <dbReference type="PROSITE-ProRule" id="PRU01353"/>
    </source>
</evidence>
<dbReference type="InterPro" id="IPR051822">
    <property type="entry name" value="Glycosyl_Hydrolase_84"/>
</dbReference>
<dbReference type="Gene3D" id="1.20.58.460">
    <property type="entry name" value="Hyaluronidase post-catalytic domain-like"/>
    <property type="match status" value="1"/>
</dbReference>
<dbReference type="PANTHER" id="PTHR13170:SF16">
    <property type="entry name" value="PROTEIN O-GLCNACASE"/>
    <property type="match status" value="1"/>
</dbReference>
<dbReference type="Pfam" id="PF07555">
    <property type="entry name" value="NAGidase"/>
    <property type="match status" value="1"/>
</dbReference>
<protein>
    <submittedName>
        <fullName evidence="5">Protein O-GlcNAcase</fullName>
    </submittedName>
</protein>
<dbReference type="InterPro" id="IPR017853">
    <property type="entry name" value="GH"/>
</dbReference>
<keyword evidence="2 3" id="KW-0326">Glycosidase</keyword>
<gene>
    <name evidence="5" type="ORF">ACCQ42_02820</name>
</gene>
<dbReference type="InterPro" id="IPR011496">
    <property type="entry name" value="O-GlcNAcase_cat"/>
</dbReference>
<dbReference type="Gene3D" id="3.20.20.80">
    <property type="entry name" value="Glycosidases"/>
    <property type="match status" value="1"/>
</dbReference>
<dbReference type="PANTHER" id="PTHR13170">
    <property type="entry name" value="O-GLCNACASE"/>
    <property type="match status" value="1"/>
</dbReference>
<accession>A0ABW9MBK1</accession>
<feature type="domain" description="GH84" evidence="4">
    <location>
        <begin position="3"/>
        <end position="270"/>
    </location>
</feature>
<dbReference type="RefSeq" id="WP_265238155.1">
    <property type="nucleotide sequence ID" value="NZ_JBGMEF010000014.1"/>
</dbReference>